<dbReference type="InterPro" id="IPR050197">
    <property type="entry name" value="Aldolase_class_II_sugar_metab"/>
</dbReference>
<dbReference type="InterPro" id="IPR001303">
    <property type="entry name" value="Aldolase_II/adducin_N"/>
</dbReference>
<keyword evidence="5" id="KW-1185">Reference proteome</keyword>
<dbReference type="PANTHER" id="PTHR22789">
    <property type="entry name" value="FUCULOSE PHOSPHATE ALDOLASE"/>
    <property type="match status" value="1"/>
</dbReference>
<dbReference type="PANTHER" id="PTHR22789:SF0">
    <property type="entry name" value="3-OXO-TETRONATE 4-PHOSPHATE DECARBOXYLASE-RELATED"/>
    <property type="match status" value="1"/>
</dbReference>
<keyword evidence="1" id="KW-0479">Metal-binding</keyword>
<evidence type="ECO:0000313" key="4">
    <source>
        <dbReference type="EMBL" id="QTR49897.1"/>
    </source>
</evidence>
<sequence>MEVIKEGVIQYRLHVTSQALPATLAIAELEACRARLFAHGLIGQDPKRYDGLGYGNVSVRAVLEDNPNAFLITGSQTGCLSQLKRQDYALVTACDPQANELFALGEIAPSSEAMTHAVIYQILPQIQAIIHVHSEYLWQNAQQLMLPCTAVNIPYGTPQMAAAVQSIVLAQGVPQGILAMLGHTDGIVTWGATLVEAEQQLIQSLIF</sequence>
<dbReference type="SMART" id="SM01007">
    <property type="entry name" value="Aldolase_II"/>
    <property type="match status" value="1"/>
</dbReference>
<dbReference type="Proteomes" id="UP000672027">
    <property type="component" value="Chromosome"/>
</dbReference>
<protein>
    <submittedName>
        <fullName evidence="4">Class II aldolase/adducin family protein</fullName>
    </submittedName>
</protein>
<reference evidence="4 5" key="1">
    <citation type="submission" date="2021-04" db="EMBL/GenBank/DDBJ databases">
        <title>Genomics, taxonomy and metabolism of representatives of sulfur bacteria of the genus Thiothrix: Thiothrix fructosivorans QT, Thiothrix unzii A1T and three new species, Thiothrix subterranea sp. nov., Thiothrix litoralis sp. nov. and 'Candidatus Thiothrix anitrata' sp. nov.</title>
        <authorList>
            <person name="Ravin N.V."/>
            <person name="Smolyakov D."/>
            <person name="Rudenko T.S."/>
            <person name="Mardanov A.V."/>
            <person name="Beletsky A.V."/>
            <person name="Markov N.D."/>
            <person name="Fomenkov A.I."/>
            <person name="Roberts R.J."/>
            <person name="Karnachuk O.V."/>
            <person name="Novikov A."/>
            <person name="Grabovich M.Y."/>
        </authorList>
    </citation>
    <scope>NUCLEOTIDE SEQUENCE [LARGE SCALE GENOMIC DNA]</scope>
    <source>
        <strain evidence="4 5">A52</strain>
    </source>
</reference>
<dbReference type="Pfam" id="PF00596">
    <property type="entry name" value="Aldolase_II"/>
    <property type="match status" value="1"/>
</dbReference>
<evidence type="ECO:0000256" key="2">
    <source>
        <dbReference type="ARBA" id="ARBA00023239"/>
    </source>
</evidence>
<dbReference type="RefSeq" id="WP_210226724.1">
    <property type="nucleotide sequence ID" value="NZ_CP072800.1"/>
</dbReference>
<feature type="domain" description="Class II aldolase/adducin N-terminal" evidence="3">
    <location>
        <begin position="27"/>
        <end position="205"/>
    </location>
</feature>
<gene>
    <name evidence="4" type="ORF">J8380_17020</name>
</gene>
<organism evidence="4 5">
    <name type="scientific">Candidatus Thiothrix anitrata</name>
    <dbReference type="NCBI Taxonomy" id="2823902"/>
    <lineage>
        <taxon>Bacteria</taxon>
        <taxon>Pseudomonadati</taxon>
        <taxon>Pseudomonadota</taxon>
        <taxon>Gammaproteobacteria</taxon>
        <taxon>Thiotrichales</taxon>
        <taxon>Thiotrichaceae</taxon>
        <taxon>Thiothrix</taxon>
    </lineage>
</organism>
<evidence type="ECO:0000256" key="1">
    <source>
        <dbReference type="ARBA" id="ARBA00022723"/>
    </source>
</evidence>
<accession>A0ABX7X1U4</accession>
<keyword evidence="2" id="KW-0456">Lyase</keyword>
<proteinExistence type="predicted"/>
<evidence type="ECO:0000259" key="3">
    <source>
        <dbReference type="SMART" id="SM01007"/>
    </source>
</evidence>
<dbReference type="SUPFAM" id="SSF53639">
    <property type="entry name" value="AraD/HMP-PK domain-like"/>
    <property type="match status" value="1"/>
</dbReference>
<dbReference type="Gene3D" id="3.40.225.10">
    <property type="entry name" value="Class II aldolase/adducin N-terminal domain"/>
    <property type="match status" value="1"/>
</dbReference>
<name>A0ABX7X1U4_9GAMM</name>
<dbReference type="EMBL" id="CP072800">
    <property type="protein sequence ID" value="QTR49897.1"/>
    <property type="molecule type" value="Genomic_DNA"/>
</dbReference>
<evidence type="ECO:0000313" key="5">
    <source>
        <dbReference type="Proteomes" id="UP000672027"/>
    </source>
</evidence>
<dbReference type="InterPro" id="IPR036409">
    <property type="entry name" value="Aldolase_II/adducin_N_sf"/>
</dbReference>